<dbReference type="EMBL" id="CAEKDK010000004">
    <property type="protein sequence ID" value="CAB4278514.1"/>
    <property type="molecule type" value="Genomic_DNA"/>
</dbReference>
<dbReference type="Proteomes" id="UP000507222">
    <property type="component" value="Unassembled WGS sequence"/>
</dbReference>
<evidence type="ECO:0000313" key="1">
    <source>
        <dbReference type="EMBL" id="CAB4278514.1"/>
    </source>
</evidence>
<gene>
    <name evidence="1" type="ORF">CURHAP_LOCUS29601</name>
</gene>
<proteinExistence type="predicted"/>
<dbReference type="AlphaFoldDB" id="A0A6J5UT97"/>
<organism evidence="1 2">
    <name type="scientific">Prunus armeniaca</name>
    <name type="common">Apricot</name>
    <name type="synonym">Armeniaca vulgaris</name>
    <dbReference type="NCBI Taxonomy" id="36596"/>
    <lineage>
        <taxon>Eukaryota</taxon>
        <taxon>Viridiplantae</taxon>
        <taxon>Streptophyta</taxon>
        <taxon>Embryophyta</taxon>
        <taxon>Tracheophyta</taxon>
        <taxon>Spermatophyta</taxon>
        <taxon>Magnoliopsida</taxon>
        <taxon>eudicotyledons</taxon>
        <taxon>Gunneridae</taxon>
        <taxon>Pentapetalae</taxon>
        <taxon>rosids</taxon>
        <taxon>fabids</taxon>
        <taxon>Rosales</taxon>
        <taxon>Rosaceae</taxon>
        <taxon>Amygdaloideae</taxon>
        <taxon>Amygdaleae</taxon>
        <taxon>Prunus</taxon>
    </lineage>
</organism>
<protein>
    <submittedName>
        <fullName evidence="1">Uncharacterized protein</fullName>
    </submittedName>
</protein>
<accession>A0A6J5UT97</accession>
<evidence type="ECO:0000313" key="2">
    <source>
        <dbReference type="Proteomes" id="UP000507222"/>
    </source>
</evidence>
<reference evidence="1 2" key="1">
    <citation type="submission" date="2020-05" db="EMBL/GenBank/DDBJ databases">
        <authorList>
            <person name="Campoy J."/>
            <person name="Schneeberger K."/>
            <person name="Spophaly S."/>
        </authorList>
    </citation>
    <scope>NUCLEOTIDE SEQUENCE [LARGE SCALE GENOMIC DNA]</scope>
    <source>
        <strain evidence="1">PruArmRojPasFocal</strain>
    </source>
</reference>
<sequence>MMGSCGFDDILEAVQLAVTSEMNARLLLHFKREELEKALGQMFPTKSSRMDGMLALFIRNIGG</sequence>
<name>A0A6J5UT97_PRUAR</name>